<dbReference type="Proteomes" id="UP000247498">
    <property type="component" value="Unassembled WGS sequence"/>
</dbReference>
<evidence type="ECO:0000256" key="1">
    <source>
        <dbReference type="ARBA" id="ARBA00008140"/>
    </source>
</evidence>
<keyword evidence="2" id="KW-0645">Protease</keyword>
<dbReference type="InParanoid" id="A0A2V0P9T2"/>
<dbReference type="GO" id="GO:0006508">
    <property type="term" value="P:proteolysis"/>
    <property type="evidence" value="ECO:0007669"/>
    <property type="project" value="UniProtKB-KW"/>
</dbReference>
<evidence type="ECO:0000256" key="2">
    <source>
        <dbReference type="ARBA" id="ARBA00022670"/>
    </source>
</evidence>
<dbReference type="GO" id="GO:0101005">
    <property type="term" value="F:deubiquitinase activity"/>
    <property type="evidence" value="ECO:0007669"/>
    <property type="project" value="TreeGrafter"/>
</dbReference>
<evidence type="ECO:0000313" key="7">
    <source>
        <dbReference type="Proteomes" id="UP000247498"/>
    </source>
</evidence>
<dbReference type="AlphaFoldDB" id="A0A2V0P9T2"/>
<feature type="compositionally biased region" description="Basic and acidic residues" evidence="4">
    <location>
        <begin position="156"/>
        <end position="166"/>
    </location>
</feature>
<dbReference type="InterPro" id="IPR008580">
    <property type="entry name" value="PPPDE_dom"/>
</dbReference>
<dbReference type="PROSITE" id="PS51858">
    <property type="entry name" value="PPPDE"/>
    <property type="match status" value="1"/>
</dbReference>
<dbReference type="Gene3D" id="3.90.1720.30">
    <property type="entry name" value="PPPDE domains"/>
    <property type="match status" value="1"/>
</dbReference>
<accession>A0A2V0P9T2</accession>
<evidence type="ECO:0000259" key="5">
    <source>
        <dbReference type="PROSITE" id="PS51858"/>
    </source>
</evidence>
<organism evidence="6 7">
    <name type="scientific">Raphidocelis subcapitata</name>
    <dbReference type="NCBI Taxonomy" id="307507"/>
    <lineage>
        <taxon>Eukaryota</taxon>
        <taxon>Viridiplantae</taxon>
        <taxon>Chlorophyta</taxon>
        <taxon>core chlorophytes</taxon>
        <taxon>Chlorophyceae</taxon>
        <taxon>CS clade</taxon>
        <taxon>Sphaeropleales</taxon>
        <taxon>Selenastraceae</taxon>
        <taxon>Raphidocelis</taxon>
    </lineage>
</organism>
<evidence type="ECO:0000313" key="6">
    <source>
        <dbReference type="EMBL" id="GBF94663.1"/>
    </source>
</evidence>
<dbReference type="InterPro" id="IPR042266">
    <property type="entry name" value="PPPDE_sf"/>
</dbReference>
<evidence type="ECO:0000256" key="4">
    <source>
        <dbReference type="SAM" id="MobiDB-lite"/>
    </source>
</evidence>
<dbReference type="OrthoDB" id="412286at2759"/>
<keyword evidence="3" id="KW-0378">Hydrolase</keyword>
<dbReference type="PANTHER" id="PTHR12378:SF80">
    <property type="entry name" value="IP06716P-RELATED"/>
    <property type="match status" value="1"/>
</dbReference>
<dbReference type="FunCoup" id="A0A2V0P9T2">
    <property type="interactions" value="2185"/>
</dbReference>
<protein>
    <recommendedName>
        <fullName evidence="5">PPPDE domain-containing protein</fullName>
    </recommendedName>
</protein>
<dbReference type="EMBL" id="BDRX01000054">
    <property type="protein sequence ID" value="GBF94663.1"/>
    <property type="molecule type" value="Genomic_DNA"/>
</dbReference>
<feature type="region of interest" description="Disordered" evidence="4">
    <location>
        <begin position="148"/>
        <end position="196"/>
    </location>
</feature>
<comment type="similarity">
    <text evidence="1">Belongs to the DeSI family.</text>
</comment>
<feature type="compositionally biased region" description="Pro residues" evidence="4">
    <location>
        <begin position="187"/>
        <end position="196"/>
    </location>
</feature>
<dbReference type="STRING" id="307507.A0A2V0P9T2"/>
<evidence type="ECO:0000256" key="3">
    <source>
        <dbReference type="ARBA" id="ARBA00022801"/>
    </source>
</evidence>
<name>A0A2V0P9T2_9CHLO</name>
<dbReference type="SMART" id="SM01179">
    <property type="entry name" value="DUF862"/>
    <property type="match status" value="1"/>
</dbReference>
<proteinExistence type="inferred from homology"/>
<feature type="domain" description="PPPDE" evidence="5">
    <location>
        <begin position="3"/>
        <end position="141"/>
    </location>
</feature>
<dbReference type="PANTHER" id="PTHR12378">
    <property type="entry name" value="DESUMOYLATING ISOPEPTIDASE"/>
    <property type="match status" value="1"/>
</dbReference>
<reference evidence="6 7" key="1">
    <citation type="journal article" date="2018" name="Sci. Rep.">
        <title>Raphidocelis subcapitata (=Pseudokirchneriella subcapitata) provides an insight into genome evolution and environmental adaptations in the Sphaeropleales.</title>
        <authorList>
            <person name="Suzuki S."/>
            <person name="Yamaguchi H."/>
            <person name="Nakajima N."/>
            <person name="Kawachi M."/>
        </authorList>
    </citation>
    <scope>NUCLEOTIDE SEQUENCE [LARGE SCALE GENOMIC DNA]</scope>
    <source>
        <strain evidence="6 7">NIES-35</strain>
    </source>
</reference>
<dbReference type="Pfam" id="PF05903">
    <property type="entry name" value="Peptidase_C97"/>
    <property type="match status" value="1"/>
</dbReference>
<dbReference type="GO" id="GO:0016579">
    <property type="term" value="P:protein deubiquitination"/>
    <property type="evidence" value="ECO:0007669"/>
    <property type="project" value="TreeGrafter"/>
</dbReference>
<keyword evidence="7" id="KW-1185">Reference proteome</keyword>
<comment type="caution">
    <text evidence="6">The sequence shown here is derived from an EMBL/GenBank/DDBJ whole genome shotgun (WGS) entry which is preliminary data.</text>
</comment>
<gene>
    <name evidence="6" type="ORF">Rsub_07399</name>
</gene>
<sequence length="196" mass="21465">MGAPVYLNVYDLIEQNGWTIWCGVGVFHTGVEVYGVEYAFGGHEYDVSGVFATAPREAPGAVMFRTQIPMGQTDLTPAQVQALVRQMGQHYKGNTYHLLQSNCNHFASDLCVQLVGRPTPPWINRLAGLAVMLHCLLPVSWVPPLATPSVEPAEPPEQRPRGRRSQDAGWQLLLPSGSAPSDTFFEPPQPPSTADR</sequence>